<proteinExistence type="inferred from homology"/>
<feature type="domain" description="Peptidase M14" evidence="8">
    <location>
        <begin position="29"/>
        <end position="279"/>
    </location>
</feature>
<dbReference type="SMART" id="SM00631">
    <property type="entry name" value="Zn_pept"/>
    <property type="match status" value="1"/>
</dbReference>
<dbReference type="GO" id="GO:0008270">
    <property type="term" value="F:zinc ion binding"/>
    <property type="evidence" value="ECO:0007669"/>
    <property type="project" value="InterPro"/>
</dbReference>
<name>A0A4Y4AUJ2_9FLAO</name>
<dbReference type="Proteomes" id="UP000316775">
    <property type="component" value="Unassembled WGS sequence"/>
</dbReference>
<evidence type="ECO:0000313" key="9">
    <source>
        <dbReference type="EMBL" id="GEC70607.1"/>
    </source>
</evidence>
<evidence type="ECO:0000256" key="2">
    <source>
        <dbReference type="ARBA" id="ARBA00005988"/>
    </source>
</evidence>
<dbReference type="InterPro" id="IPR000834">
    <property type="entry name" value="Peptidase_M14"/>
</dbReference>
<reference evidence="9 10" key="1">
    <citation type="submission" date="2019-06" db="EMBL/GenBank/DDBJ databases">
        <title>Whole genome shotgun sequence of Flavobacterium flevense NBRC 14960.</title>
        <authorList>
            <person name="Hosoyama A."/>
            <person name="Uohara A."/>
            <person name="Ohji S."/>
            <person name="Ichikawa N."/>
        </authorList>
    </citation>
    <scope>NUCLEOTIDE SEQUENCE [LARGE SCALE GENOMIC DNA]</scope>
    <source>
        <strain evidence="9 10">NBRC 14960</strain>
    </source>
</reference>
<dbReference type="GO" id="GO:0006508">
    <property type="term" value="P:proteolysis"/>
    <property type="evidence" value="ECO:0007669"/>
    <property type="project" value="UniProtKB-KW"/>
</dbReference>
<comment type="similarity">
    <text evidence="2 7">Belongs to the peptidase M14 family.</text>
</comment>
<evidence type="ECO:0000256" key="5">
    <source>
        <dbReference type="ARBA" id="ARBA00022833"/>
    </source>
</evidence>
<dbReference type="AlphaFoldDB" id="A0A4Y4AUJ2"/>
<keyword evidence="10" id="KW-1185">Reference proteome</keyword>
<accession>A0A4Y4AUJ2</accession>
<dbReference type="PANTHER" id="PTHR11705:SF143">
    <property type="entry name" value="SLL0236 PROTEIN"/>
    <property type="match status" value="1"/>
</dbReference>
<dbReference type="Gene3D" id="3.40.630.10">
    <property type="entry name" value="Zn peptidases"/>
    <property type="match status" value="1"/>
</dbReference>
<keyword evidence="6" id="KW-0482">Metalloprotease</keyword>
<evidence type="ECO:0000313" key="10">
    <source>
        <dbReference type="Proteomes" id="UP000316775"/>
    </source>
</evidence>
<sequence length="395" mass="45461">MFTFVNQIYQIMNLEQLFLDNKEKTIEGRYLTLESIEPILNRINTDNQLSIIGQSVQGRPIYKYSIGTGKTKIYLWSQMHGNESTTTKALFDFLNLLHSGSDLAKSFLDNFTFCCLPMLNPDGAVLYTRANANEIDLNRDSQDLTQPESKLLRAVFEEFKPDYCYNLHDQRTIFGVADTGKPATVSFLAPSYNEEREINDSRQKAINLIAGMNEVLQKFIPGQIGRFDDSFNINCIGDTFQFLGVPTILFEAGHYPNDYEREVTRKYIFIALVSSFKFLNENVIETNRTDDYLNIPQNKVVFYDFIYKKIKINYDGNEKITNFAAQYKEELVEGKINFNAYIAKLDDLDGFFGHEVFDGQGGLYEDDDENFPKLDQKANFCLDKNINFVNGLIKK</sequence>
<evidence type="ECO:0000256" key="6">
    <source>
        <dbReference type="ARBA" id="ARBA00023049"/>
    </source>
</evidence>
<dbReference type="EMBL" id="BJNP01000001">
    <property type="protein sequence ID" value="GEC70607.1"/>
    <property type="molecule type" value="Genomic_DNA"/>
</dbReference>
<dbReference type="SUPFAM" id="SSF53187">
    <property type="entry name" value="Zn-dependent exopeptidases"/>
    <property type="match status" value="1"/>
</dbReference>
<evidence type="ECO:0000259" key="8">
    <source>
        <dbReference type="PROSITE" id="PS52035"/>
    </source>
</evidence>
<dbReference type="GO" id="GO:0004181">
    <property type="term" value="F:metallocarboxypeptidase activity"/>
    <property type="evidence" value="ECO:0007669"/>
    <property type="project" value="InterPro"/>
</dbReference>
<gene>
    <name evidence="9" type="ORF">FFL01_01460</name>
</gene>
<dbReference type="PANTHER" id="PTHR11705">
    <property type="entry name" value="PROTEASE FAMILY M14 CARBOXYPEPTIDASE A,B"/>
    <property type="match status" value="1"/>
</dbReference>
<evidence type="ECO:0000256" key="3">
    <source>
        <dbReference type="ARBA" id="ARBA00022670"/>
    </source>
</evidence>
<organism evidence="9 10">
    <name type="scientific">Flavobacterium flevense</name>
    <dbReference type="NCBI Taxonomy" id="983"/>
    <lineage>
        <taxon>Bacteria</taxon>
        <taxon>Pseudomonadati</taxon>
        <taxon>Bacteroidota</taxon>
        <taxon>Flavobacteriia</taxon>
        <taxon>Flavobacteriales</taxon>
        <taxon>Flavobacteriaceae</taxon>
        <taxon>Flavobacterium</taxon>
    </lineage>
</organism>
<keyword evidence="5" id="KW-0862">Zinc</keyword>
<keyword evidence="4" id="KW-0378">Hydrolase</keyword>
<dbReference type="STRING" id="983.SAMN05443543_103252"/>
<dbReference type="PROSITE" id="PS52035">
    <property type="entry name" value="PEPTIDASE_M14"/>
    <property type="match status" value="1"/>
</dbReference>
<comment type="caution">
    <text evidence="9">The sequence shown here is derived from an EMBL/GenBank/DDBJ whole genome shotgun (WGS) entry which is preliminary data.</text>
</comment>
<evidence type="ECO:0000256" key="1">
    <source>
        <dbReference type="ARBA" id="ARBA00001947"/>
    </source>
</evidence>
<keyword evidence="3" id="KW-0645">Protease</keyword>
<dbReference type="GO" id="GO:0005615">
    <property type="term" value="C:extracellular space"/>
    <property type="evidence" value="ECO:0007669"/>
    <property type="project" value="TreeGrafter"/>
</dbReference>
<evidence type="ECO:0000256" key="7">
    <source>
        <dbReference type="PROSITE-ProRule" id="PRU01379"/>
    </source>
</evidence>
<evidence type="ECO:0000256" key="4">
    <source>
        <dbReference type="ARBA" id="ARBA00022801"/>
    </source>
</evidence>
<comment type="caution">
    <text evidence="7">Lacks conserved residue(s) required for the propagation of feature annotation.</text>
</comment>
<dbReference type="CDD" id="cd06239">
    <property type="entry name" value="M14-like"/>
    <property type="match status" value="1"/>
</dbReference>
<comment type="cofactor">
    <cofactor evidence="1">
        <name>Zn(2+)</name>
        <dbReference type="ChEBI" id="CHEBI:29105"/>
    </cofactor>
</comment>
<protein>
    <submittedName>
        <fullName evidence="9">Peptidase M14</fullName>
    </submittedName>
</protein>
<dbReference type="Pfam" id="PF00246">
    <property type="entry name" value="Peptidase_M14"/>
    <property type="match status" value="1"/>
</dbReference>